<reference evidence="3" key="1">
    <citation type="submission" date="2017-09" db="EMBL/GenBank/DDBJ databases">
        <title>Depth-based differentiation of microbial function through sediment-hosted aquifers and enrichment of novel symbionts in the deep terrestrial subsurface.</title>
        <authorList>
            <person name="Probst A.J."/>
            <person name="Ladd B."/>
            <person name="Jarett J.K."/>
            <person name="Geller-Mcgrath D.E."/>
            <person name="Sieber C.M.K."/>
            <person name="Emerson J.B."/>
            <person name="Anantharaman K."/>
            <person name="Thomas B.C."/>
            <person name="Malmstrom R."/>
            <person name="Stieglmeier M."/>
            <person name="Klingl A."/>
            <person name="Woyke T."/>
            <person name="Ryan C.M."/>
            <person name="Banfield J.F."/>
        </authorList>
    </citation>
    <scope>NUCLEOTIDE SEQUENCE [LARGE SCALE GENOMIC DNA]</scope>
</reference>
<dbReference type="SUPFAM" id="SSF103247">
    <property type="entry name" value="TT1751-like"/>
    <property type="match status" value="1"/>
</dbReference>
<name>A0A2M7V5N0_9BACT</name>
<dbReference type="CDD" id="cd14797">
    <property type="entry name" value="DUF302"/>
    <property type="match status" value="1"/>
</dbReference>
<evidence type="ECO:0000313" key="2">
    <source>
        <dbReference type="EMBL" id="PIZ93933.1"/>
    </source>
</evidence>
<comment type="caution">
    <text evidence="2">The sequence shown here is derived from an EMBL/GenBank/DDBJ whole genome shotgun (WGS) entry which is preliminary data.</text>
</comment>
<dbReference type="PANTHER" id="PTHR38342:SF1">
    <property type="entry name" value="SLR5037 PROTEIN"/>
    <property type="match status" value="1"/>
</dbReference>
<evidence type="ECO:0000259" key="1">
    <source>
        <dbReference type="Pfam" id="PF03625"/>
    </source>
</evidence>
<dbReference type="PIRSF" id="PIRSF021774">
    <property type="entry name" value="UCP021774"/>
    <property type="match status" value="1"/>
</dbReference>
<evidence type="ECO:0000313" key="3">
    <source>
        <dbReference type="Proteomes" id="UP000230078"/>
    </source>
</evidence>
<dbReference type="Proteomes" id="UP000230078">
    <property type="component" value="Unassembled WGS sequence"/>
</dbReference>
<dbReference type="EMBL" id="PFPI01000007">
    <property type="protein sequence ID" value="PIZ93933.1"/>
    <property type="molecule type" value="Genomic_DNA"/>
</dbReference>
<dbReference type="InterPro" id="IPR035923">
    <property type="entry name" value="TT1751-like_sf"/>
</dbReference>
<proteinExistence type="predicted"/>
<dbReference type="PANTHER" id="PTHR38342">
    <property type="entry name" value="SLR5037 PROTEIN"/>
    <property type="match status" value="1"/>
</dbReference>
<sequence>MSYGFTTQVSGSFSSVIKKTKQALAAEGFGVLTEIDVKATLKEKLNVDFDNYVILGACNPPFAYKALLAEPEIGLFLPCNVIVYEQKGVVHVSAINPVVAMSMVESNDLEVVALQVSEKLKKTIDRIAE</sequence>
<feature type="domain" description="DUF302" evidence="1">
    <location>
        <begin position="35"/>
        <end position="97"/>
    </location>
</feature>
<dbReference type="Gene3D" id="3.30.310.70">
    <property type="entry name" value="TT1751-like domain"/>
    <property type="match status" value="1"/>
</dbReference>
<protein>
    <recommendedName>
        <fullName evidence="1">DUF302 domain-containing protein</fullName>
    </recommendedName>
</protein>
<dbReference type="AlphaFoldDB" id="A0A2M7V5N0"/>
<organism evidence="2 3">
    <name type="scientific">Candidatus Magasanikbacteria bacterium CG_4_10_14_0_2_um_filter_41_31</name>
    <dbReference type="NCBI Taxonomy" id="1974639"/>
    <lineage>
        <taxon>Bacteria</taxon>
        <taxon>Candidatus Magasanikiibacteriota</taxon>
    </lineage>
</organism>
<gene>
    <name evidence="2" type="ORF">COX83_00610</name>
</gene>
<dbReference type="InterPro" id="IPR005180">
    <property type="entry name" value="DUF302"/>
</dbReference>
<dbReference type="Pfam" id="PF03625">
    <property type="entry name" value="DUF302"/>
    <property type="match status" value="1"/>
</dbReference>
<accession>A0A2M7V5N0</accession>
<dbReference type="InterPro" id="IPR016796">
    <property type="entry name" value="UCP021774"/>
</dbReference>